<evidence type="ECO:0000313" key="1">
    <source>
        <dbReference type="EMBL" id="CAG8450370.1"/>
    </source>
</evidence>
<name>A0ACA9K400_9GLOM</name>
<accession>A0ACA9K400</accession>
<gene>
    <name evidence="1" type="ORF">SCALOS_LOCUS1157</name>
</gene>
<dbReference type="Proteomes" id="UP000789860">
    <property type="component" value="Unassembled WGS sequence"/>
</dbReference>
<organism evidence="1 2">
    <name type="scientific">Scutellospora calospora</name>
    <dbReference type="NCBI Taxonomy" id="85575"/>
    <lineage>
        <taxon>Eukaryota</taxon>
        <taxon>Fungi</taxon>
        <taxon>Fungi incertae sedis</taxon>
        <taxon>Mucoromycota</taxon>
        <taxon>Glomeromycotina</taxon>
        <taxon>Glomeromycetes</taxon>
        <taxon>Diversisporales</taxon>
        <taxon>Gigasporaceae</taxon>
        <taxon>Scutellospora</taxon>
    </lineage>
</organism>
<sequence>MDTSVTYSEQTSSSTKFPLQTRQAARLIDGVHTETLITGFQDKILVIITQYGKIGSLAYVTFDSLSSKSLSSLSSDITTNVNFLLGGFSSLYQIERESQ</sequence>
<comment type="caution">
    <text evidence="1">The sequence shown here is derived from an EMBL/GenBank/DDBJ whole genome shotgun (WGS) entry which is preliminary data.</text>
</comment>
<proteinExistence type="predicted"/>
<protein>
    <submittedName>
        <fullName evidence="1">2616_t:CDS:1</fullName>
    </submittedName>
</protein>
<dbReference type="EMBL" id="CAJVPM010000722">
    <property type="protein sequence ID" value="CAG8450370.1"/>
    <property type="molecule type" value="Genomic_DNA"/>
</dbReference>
<evidence type="ECO:0000313" key="2">
    <source>
        <dbReference type="Proteomes" id="UP000789860"/>
    </source>
</evidence>
<reference evidence="1" key="1">
    <citation type="submission" date="2021-06" db="EMBL/GenBank/DDBJ databases">
        <authorList>
            <person name="Kallberg Y."/>
            <person name="Tangrot J."/>
            <person name="Rosling A."/>
        </authorList>
    </citation>
    <scope>NUCLEOTIDE SEQUENCE</scope>
    <source>
        <strain evidence="1">AU212A</strain>
    </source>
</reference>
<keyword evidence="2" id="KW-1185">Reference proteome</keyword>